<dbReference type="InterPro" id="IPR039809">
    <property type="entry name" value="Chemokine_b/g/d"/>
</dbReference>
<sequence length="154" mass="17335">HVKSKRKVLEGNEGRGGSASQVPIKSWEATEEEIRAASAVKTNITLQRKPPELRTPASSRTMKLQIVIFLLLLACMYPSIAQGSYENCCLKYVSKVKNGFIRNIVSYRRQETDGGCNIPAIIFKLKRSKTLCADPRQPWVKRVMRKLNGKNLGM</sequence>
<evidence type="ECO:0000259" key="4">
    <source>
        <dbReference type="SMART" id="SM00199"/>
    </source>
</evidence>
<dbReference type="EMBL" id="SRMA01024107">
    <property type="protein sequence ID" value="TRZ01421.1"/>
    <property type="molecule type" value="Genomic_DNA"/>
</dbReference>
<organism evidence="5 6">
    <name type="scientific">Danionella cerebrum</name>
    <dbReference type="NCBI Taxonomy" id="2873325"/>
    <lineage>
        <taxon>Eukaryota</taxon>
        <taxon>Metazoa</taxon>
        <taxon>Chordata</taxon>
        <taxon>Craniata</taxon>
        <taxon>Vertebrata</taxon>
        <taxon>Euteleostomi</taxon>
        <taxon>Actinopterygii</taxon>
        <taxon>Neopterygii</taxon>
        <taxon>Teleostei</taxon>
        <taxon>Ostariophysi</taxon>
        <taxon>Cypriniformes</taxon>
        <taxon>Danionidae</taxon>
        <taxon>Danioninae</taxon>
        <taxon>Danionella</taxon>
    </lineage>
</organism>
<dbReference type="Proteomes" id="UP000316079">
    <property type="component" value="Unassembled WGS sequence"/>
</dbReference>
<dbReference type="SUPFAM" id="SSF54117">
    <property type="entry name" value="Interleukin 8-like chemokines"/>
    <property type="match status" value="1"/>
</dbReference>
<feature type="domain" description="Chemokine interleukin-8-like" evidence="4">
    <location>
        <begin position="85"/>
        <end position="147"/>
    </location>
</feature>
<keyword evidence="3" id="KW-1133">Transmembrane helix</keyword>
<name>A0A553RGW6_9TELE</name>
<evidence type="ECO:0000313" key="5">
    <source>
        <dbReference type="EMBL" id="TRZ01421.1"/>
    </source>
</evidence>
<proteinExistence type="predicted"/>
<dbReference type="InterPro" id="IPR001811">
    <property type="entry name" value="Chemokine_IL8-like_dom"/>
</dbReference>
<evidence type="ECO:0000256" key="3">
    <source>
        <dbReference type="SAM" id="Phobius"/>
    </source>
</evidence>
<dbReference type="OrthoDB" id="9930747at2759"/>
<dbReference type="PANTHER" id="PTHR12015">
    <property type="entry name" value="SMALL INDUCIBLE CYTOKINE A"/>
    <property type="match status" value="1"/>
</dbReference>
<gene>
    <name evidence="5" type="ORF">DNTS_015158</name>
</gene>
<keyword evidence="6" id="KW-1185">Reference proteome</keyword>
<keyword evidence="3" id="KW-0812">Transmembrane</keyword>
<dbReference type="InterPro" id="IPR036048">
    <property type="entry name" value="Interleukin_8-like_sf"/>
</dbReference>
<dbReference type="GO" id="GO:0006955">
    <property type="term" value="P:immune response"/>
    <property type="evidence" value="ECO:0007669"/>
    <property type="project" value="InterPro"/>
</dbReference>
<dbReference type="Gene3D" id="2.40.50.40">
    <property type="match status" value="1"/>
</dbReference>
<dbReference type="Pfam" id="PF00048">
    <property type="entry name" value="IL8"/>
    <property type="match status" value="1"/>
</dbReference>
<feature type="transmembrane region" description="Helical" evidence="3">
    <location>
        <begin position="64"/>
        <end position="81"/>
    </location>
</feature>
<dbReference type="GO" id="GO:0008009">
    <property type="term" value="F:chemokine activity"/>
    <property type="evidence" value="ECO:0007669"/>
    <property type="project" value="InterPro"/>
</dbReference>
<dbReference type="GO" id="GO:0005615">
    <property type="term" value="C:extracellular space"/>
    <property type="evidence" value="ECO:0007669"/>
    <property type="project" value="UniProtKB-KW"/>
</dbReference>
<dbReference type="AlphaFoldDB" id="A0A553RGW6"/>
<evidence type="ECO:0000256" key="2">
    <source>
        <dbReference type="SAM" id="MobiDB-lite"/>
    </source>
</evidence>
<keyword evidence="1" id="KW-0202">Cytokine</keyword>
<dbReference type="STRING" id="623744.A0A553RGW6"/>
<accession>A0A553RGW6</accession>
<reference evidence="5 6" key="1">
    <citation type="journal article" date="2019" name="Sci. Data">
        <title>Hybrid genome assembly and annotation of Danionella translucida.</title>
        <authorList>
            <person name="Kadobianskyi M."/>
            <person name="Schulze L."/>
            <person name="Schuelke M."/>
            <person name="Judkewitz B."/>
        </authorList>
    </citation>
    <scope>NUCLEOTIDE SEQUENCE [LARGE SCALE GENOMIC DNA]</scope>
    <source>
        <strain evidence="5 6">Bolton</strain>
    </source>
</reference>
<feature type="region of interest" description="Disordered" evidence="2">
    <location>
        <begin position="1"/>
        <end position="22"/>
    </location>
</feature>
<protein>
    <recommendedName>
        <fullName evidence="4">Chemokine interleukin-8-like domain-containing protein</fullName>
    </recommendedName>
</protein>
<evidence type="ECO:0000313" key="6">
    <source>
        <dbReference type="Proteomes" id="UP000316079"/>
    </source>
</evidence>
<feature type="non-terminal residue" evidence="5">
    <location>
        <position position="1"/>
    </location>
</feature>
<dbReference type="PANTHER" id="PTHR12015:SF186">
    <property type="entry name" value="C-C MOTIF CHEMOKINE 21-LIKE-RELATED"/>
    <property type="match status" value="1"/>
</dbReference>
<evidence type="ECO:0000256" key="1">
    <source>
        <dbReference type="ARBA" id="ARBA00022514"/>
    </source>
</evidence>
<comment type="caution">
    <text evidence="5">The sequence shown here is derived from an EMBL/GenBank/DDBJ whole genome shotgun (WGS) entry which is preliminary data.</text>
</comment>
<dbReference type="SMART" id="SM00199">
    <property type="entry name" value="SCY"/>
    <property type="match status" value="1"/>
</dbReference>
<keyword evidence="3" id="KW-0472">Membrane</keyword>